<dbReference type="SUPFAM" id="SSF46589">
    <property type="entry name" value="tRNA-binding arm"/>
    <property type="match status" value="1"/>
</dbReference>
<feature type="site" description="Important for serine binding" evidence="8">
    <location>
        <position position="447"/>
    </location>
</feature>
<evidence type="ECO:0000256" key="2">
    <source>
        <dbReference type="ARBA" id="ARBA00012840"/>
    </source>
</evidence>
<evidence type="ECO:0000313" key="10">
    <source>
        <dbReference type="EMBL" id="OXU26428.1"/>
    </source>
</evidence>
<keyword evidence="4" id="KW-0547">Nucleotide-binding</keyword>
<gene>
    <name evidence="10" type="ORF">TSAR_013805</name>
</gene>
<dbReference type="AlphaFoldDB" id="A0A232F7K5"/>
<evidence type="ECO:0000313" key="11">
    <source>
        <dbReference type="Proteomes" id="UP000215335"/>
    </source>
</evidence>
<dbReference type="GO" id="GO:0006434">
    <property type="term" value="P:seryl-tRNA aminoacylation"/>
    <property type="evidence" value="ECO:0007669"/>
    <property type="project" value="InterPro"/>
</dbReference>
<dbReference type="STRING" id="543379.A0A232F7K5"/>
<dbReference type="PIRSF" id="PIRSF001529">
    <property type="entry name" value="Ser-tRNA-synth_IIa"/>
    <property type="match status" value="1"/>
</dbReference>
<evidence type="ECO:0000256" key="5">
    <source>
        <dbReference type="ARBA" id="ARBA00022840"/>
    </source>
</evidence>
<keyword evidence="6" id="KW-0030">Aminoacyl-tRNA synthetase</keyword>
<evidence type="ECO:0000256" key="3">
    <source>
        <dbReference type="ARBA" id="ARBA00022598"/>
    </source>
</evidence>
<dbReference type="GO" id="GO:0004828">
    <property type="term" value="F:serine-tRNA ligase activity"/>
    <property type="evidence" value="ECO:0007669"/>
    <property type="project" value="UniProtKB-EC"/>
</dbReference>
<dbReference type="EMBL" id="NNAY01000803">
    <property type="protein sequence ID" value="OXU26428.1"/>
    <property type="molecule type" value="Genomic_DNA"/>
</dbReference>
<keyword evidence="5" id="KW-0067">ATP-binding</keyword>
<feature type="domain" description="Aminoacyl-transfer RNA synthetases class-II family profile" evidence="9">
    <location>
        <begin position="235"/>
        <end position="469"/>
    </location>
</feature>
<sequence length="477" mass="53704">MASFAVKHFWARNQLGLKVLKPVILPKTLANQRSYTSALYVPGNKAHKSFAYLLPEIDFDNRVADIEKLQRELSLRGSAIDAKDLQKSWEYYQYVHSNKEALEQKHTELTDRIKEIHEKKDLSAEDKNEIEALITKIRLIKQDIKVVKEAIWDLQETVIPEVLKVPNEIDPHTPSDAAIVVKSIGEKRDIPEDKRQSHLDIGKHLGLLEYRNPIQCYLCNEAAVFELGALAVASRILNESGATRVAGPDFARSLVVEGAGMDHESPMETFILQNMDDIEKDYLINRLHLVGGASLPALLAMYTKQAIKLNSFPLKVFTTGRQYIPFPSTPASYGLFSVCQSSAIQALTLVPKKDNDNHKSELENLVETASKIYDELDCHYRIVLRSAKELHTAESMRVSFEMWSAHSNQYIEVGHVSACGDYFSKRLSFAYQTSKSHVGFPASITGTLLSVPRVLGCLLEENPEKFVLPDKAAEFLH</sequence>
<dbReference type="InterPro" id="IPR010978">
    <property type="entry name" value="tRNA-bd_arm"/>
</dbReference>
<dbReference type="PROSITE" id="PS50862">
    <property type="entry name" value="AA_TRNA_LIGASE_II"/>
    <property type="match status" value="1"/>
</dbReference>
<dbReference type="Proteomes" id="UP000215335">
    <property type="component" value="Unassembled WGS sequence"/>
</dbReference>
<dbReference type="Gene3D" id="1.10.287.40">
    <property type="entry name" value="Serine-tRNA synthetase, tRNA binding domain"/>
    <property type="match status" value="1"/>
</dbReference>
<comment type="caution">
    <text evidence="10">The sequence shown here is derived from an EMBL/GenBank/DDBJ whole genome shotgun (WGS) entry which is preliminary data.</text>
</comment>
<keyword evidence="11" id="KW-1185">Reference proteome</keyword>
<dbReference type="InterPro" id="IPR002314">
    <property type="entry name" value="aa-tRNA-synt_IIb"/>
</dbReference>
<dbReference type="OrthoDB" id="24683at2759"/>
<dbReference type="GO" id="GO:0005524">
    <property type="term" value="F:ATP binding"/>
    <property type="evidence" value="ECO:0007669"/>
    <property type="project" value="UniProtKB-KW"/>
</dbReference>
<keyword evidence="3" id="KW-0436">Ligase</keyword>
<evidence type="ECO:0000256" key="7">
    <source>
        <dbReference type="ARBA" id="ARBA00031113"/>
    </source>
</evidence>
<evidence type="ECO:0000259" key="9">
    <source>
        <dbReference type="PROSITE" id="PS50862"/>
    </source>
</evidence>
<organism evidence="10 11">
    <name type="scientific">Trichomalopsis sarcophagae</name>
    <dbReference type="NCBI Taxonomy" id="543379"/>
    <lineage>
        <taxon>Eukaryota</taxon>
        <taxon>Metazoa</taxon>
        <taxon>Ecdysozoa</taxon>
        <taxon>Arthropoda</taxon>
        <taxon>Hexapoda</taxon>
        <taxon>Insecta</taxon>
        <taxon>Pterygota</taxon>
        <taxon>Neoptera</taxon>
        <taxon>Endopterygota</taxon>
        <taxon>Hymenoptera</taxon>
        <taxon>Apocrita</taxon>
        <taxon>Proctotrupomorpha</taxon>
        <taxon>Chalcidoidea</taxon>
        <taxon>Pteromalidae</taxon>
        <taxon>Pteromalinae</taxon>
        <taxon>Trichomalopsis</taxon>
    </lineage>
</organism>
<dbReference type="InterPro" id="IPR042103">
    <property type="entry name" value="SerRS_1_N_sf"/>
</dbReference>
<dbReference type="EC" id="6.1.1.11" evidence="2"/>
<evidence type="ECO:0000256" key="6">
    <source>
        <dbReference type="ARBA" id="ARBA00023146"/>
    </source>
</evidence>
<dbReference type="Gene3D" id="3.30.930.10">
    <property type="entry name" value="Bira Bifunctional Protein, Domain 2"/>
    <property type="match status" value="1"/>
</dbReference>
<dbReference type="Pfam" id="PF00587">
    <property type="entry name" value="tRNA-synt_2b"/>
    <property type="match status" value="1"/>
</dbReference>
<dbReference type="SUPFAM" id="SSF55681">
    <property type="entry name" value="Class II aaRS and biotin synthetases"/>
    <property type="match status" value="1"/>
</dbReference>
<proteinExistence type="inferred from homology"/>
<comment type="similarity">
    <text evidence="1">Belongs to the class-II aminoacyl-tRNA synthetase family. Type-1 seryl-tRNA synthetase subfamily.</text>
</comment>
<dbReference type="PANTHER" id="PTHR11778">
    <property type="entry name" value="SERYL-TRNA SYNTHETASE"/>
    <property type="match status" value="1"/>
</dbReference>
<protein>
    <recommendedName>
        <fullName evidence="2">serine--tRNA ligase</fullName>
        <ecNumber evidence="2">6.1.1.11</ecNumber>
    </recommendedName>
    <alternativeName>
        <fullName evidence="7">Seryl-tRNA synthetase</fullName>
    </alternativeName>
</protein>
<reference evidence="10 11" key="1">
    <citation type="journal article" date="2017" name="Curr. Biol.">
        <title>The Evolution of Venom by Co-option of Single-Copy Genes.</title>
        <authorList>
            <person name="Martinson E.O."/>
            <person name="Mrinalini"/>
            <person name="Kelkar Y.D."/>
            <person name="Chang C.H."/>
            <person name="Werren J.H."/>
        </authorList>
    </citation>
    <scope>NUCLEOTIDE SEQUENCE [LARGE SCALE GENOMIC DNA]</scope>
    <source>
        <strain evidence="10 11">Alberta</strain>
        <tissue evidence="10">Whole body</tissue>
    </source>
</reference>
<dbReference type="InterPro" id="IPR006195">
    <property type="entry name" value="aa-tRNA-synth_II"/>
</dbReference>
<accession>A0A232F7K5</accession>
<name>A0A232F7K5_9HYME</name>
<evidence type="ECO:0000256" key="1">
    <source>
        <dbReference type="ARBA" id="ARBA00010728"/>
    </source>
</evidence>
<evidence type="ECO:0000256" key="4">
    <source>
        <dbReference type="ARBA" id="ARBA00022741"/>
    </source>
</evidence>
<dbReference type="InterPro" id="IPR045864">
    <property type="entry name" value="aa-tRNA-synth_II/BPL/LPL"/>
</dbReference>
<evidence type="ECO:0000256" key="8">
    <source>
        <dbReference type="PIRSR" id="PIRSR001529-1"/>
    </source>
</evidence>
<dbReference type="InterPro" id="IPR002317">
    <property type="entry name" value="Ser-tRNA-ligase_type_1"/>
</dbReference>